<dbReference type="Pfam" id="PF00646">
    <property type="entry name" value="F-box"/>
    <property type="match status" value="1"/>
</dbReference>
<sequence>MGARGFFAYRYNKKYYRQFLSHSAYPSYYGQQFASMIPRDPSAFKDWVDARIKMLESAKTGEEEVIISNEDPDTLGYELCADPDWTFPGGDIEWTYVIDLDNLIFTVNGMTHLKLDNMPPSEPGLEDYFENEVPIPRQYIGTALGLWPAPGFDVQERQQAYKALNPIITSVTEWGTLTWDKMSFPQRFSIELTHFLIQKTSHKVALAYAPEVREKTGRFCWDILCTVTPATPLLYDSKHGPQNMLTHTRGDRPYGMCYNTGVEDIKSLRYRGSNEYCWIRGCLVTFCVRLGDPAYVAHEVEQMVGKIQHDGHAECIGIILSSQQEMIAVAVDDGLKPTRKVRHTPVLDIRPNPDKSGEASDGLLLLVQLLSPPLTSSQPLWRAPQSPQSPVVWSWSRLPLETVQHIVHYADTKTYLSLCLVSKSVRSVCLAYPRVGEYTILYRIPEYKLAFAARHPDDEVPTVITLGITQGQSHSLSMLQIYDDRQHHQVFKVPELLSLICSFLRTPDCVNLAQTCKPIFKIAMAFVWQHVDGAQNLLTLLSGTLIIADNKDPESRKIAIGVAASAVDFSRFDSYAPYVRRLTVYGHEAKYFRVSGWSPLLIRANSRPLLPNLLSMVMQTKCDRHGPDLFMWIKAFSGPSILTIQATPSHLLSRSPPRVSPLAASAILETIAARCPRLLRLSLFVSESLGLDKYDGENNMLGVIWQREYHHYFRALPTLYELSCSVTMLQSDCLKVIGSLPGLTRLSVYSSGGLVVLQPPHLSSNSFPSLNELSLQDINPYEAASIMQIAPLMKRLTLLELITNPEYLDFDDLRDEWITGTLLLLLSNSPRLTALHVDLDPVRENEETYDIGHQDVMDTFSKLPLISLTLTGVHIGDWASTGSLKTVWPLLSSLRMRNQYASPLILSCFAQLPRLQHLTLSVCLENMIIRPNILLLCPLQTLEISDGIVTMMEPEDLEHTSR</sequence>
<dbReference type="SUPFAM" id="SSF81383">
    <property type="entry name" value="F-box domain"/>
    <property type="match status" value="1"/>
</dbReference>
<dbReference type="OrthoDB" id="2447803at2759"/>
<dbReference type="SUPFAM" id="SSF52047">
    <property type="entry name" value="RNI-like"/>
    <property type="match status" value="1"/>
</dbReference>
<dbReference type="Gene3D" id="3.80.10.10">
    <property type="entry name" value="Ribonuclease Inhibitor"/>
    <property type="match status" value="1"/>
</dbReference>
<dbReference type="InterPro" id="IPR036047">
    <property type="entry name" value="F-box-like_dom_sf"/>
</dbReference>
<proteinExistence type="predicted"/>
<accession>X8J2M2</accession>
<protein>
    <submittedName>
        <fullName evidence="2">F-box protein</fullName>
    </submittedName>
</protein>
<dbReference type="Proteomes" id="UP000030108">
    <property type="component" value="Unassembled WGS sequence"/>
</dbReference>
<comment type="caution">
    <text evidence="2">The sequence shown here is derived from an EMBL/GenBank/DDBJ whole genome shotgun (WGS) entry which is preliminary data.</text>
</comment>
<name>X8J2M2_9AGAM</name>
<dbReference type="InterPro" id="IPR001810">
    <property type="entry name" value="F-box_dom"/>
</dbReference>
<dbReference type="EMBL" id="JATN01000322">
    <property type="protein sequence ID" value="EUC55769.1"/>
    <property type="molecule type" value="Genomic_DNA"/>
</dbReference>
<feature type="domain" description="F-box" evidence="1">
    <location>
        <begin position="395"/>
        <end position="429"/>
    </location>
</feature>
<evidence type="ECO:0000313" key="2">
    <source>
        <dbReference type="EMBL" id="EUC55769.1"/>
    </source>
</evidence>
<reference evidence="3" key="1">
    <citation type="journal article" date="2014" name="Genome Announc.">
        <title>Draft genome sequence of the plant-pathogenic soil fungus Rhizoctonia solani anastomosis group 3 strain Rhs1AP.</title>
        <authorList>
            <person name="Cubeta M.A."/>
            <person name="Thomas E."/>
            <person name="Dean R.A."/>
            <person name="Jabaji S."/>
            <person name="Neate S.M."/>
            <person name="Tavantzis S."/>
            <person name="Toda T."/>
            <person name="Vilgalys R."/>
            <person name="Bharathan N."/>
            <person name="Fedorova-Abrams N."/>
            <person name="Pakala S.B."/>
            <person name="Pakala S.M."/>
            <person name="Zafar N."/>
            <person name="Joardar V."/>
            <person name="Losada L."/>
            <person name="Nierman W.C."/>
        </authorList>
    </citation>
    <scope>NUCLEOTIDE SEQUENCE [LARGE SCALE GENOMIC DNA]</scope>
    <source>
        <strain evidence="3">AG-3</strain>
    </source>
</reference>
<gene>
    <name evidence="2" type="ORF">RSOL_134880</name>
</gene>
<dbReference type="InterPro" id="IPR032675">
    <property type="entry name" value="LRR_dom_sf"/>
</dbReference>
<dbReference type="AlphaFoldDB" id="X8J2M2"/>
<evidence type="ECO:0000313" key="3">
    <source>
        <dbReference type="Proteomes" id="UP000030108"/>
    </source>
</evidence>
<organism evidence="2 3">
    <name type="scientific">Rhizoctonia solani AG-3 Rhs1AP</name>
    <dbReference type="NCBI Taxonomy" id="1086054"/>
    <lineage>
        <taxon>Eukaryota</taxon>
        <taxon>Fungi</taxon>
        <taxon>Dikarya</taxon>
        <taxon>Basidiomycota</taxon>
        <taxon>Agaricomycotina</taxon>
        <taxon>Agaricomycetes</taxon>
        <taxon>Cantharellales</taxon>
        <taxon>Ceratobasidiaceae</taxon>
        <taxon>Rhizoctonia</taxon>
    </lineage>
</organism>
<evidence type="ECO:0000259" key="1">
    <source>
        <dbReference type="Pfam" id="PF00646"/>
    </source>
</evidence>